<dbReference type="Gene3D" id="2.40.20.10">
    <property type="entry name" value="Plasminogen Kringle 4"/>
    <property type="match status" value="2"/>
</dbReference>
<feature type="domain" description="Kringle" evidence="6">
    <location>
        <begin position="167"/>
        <end position="241"/>
    </location>
</feature>
<dbReference type="GO" id="GO:0005615">
    <property type="term" value="C:extracellular space"/>
    <property type="evidence" value="ECO:0007669"/>
    <property type="project" value="TreeGrafter"/>
</dbReference>
<protein>
    <submittedName>
        <fullName evidence="8">Uncharacterized protein</fullName>
    </submittedName>
</protein>
<dbReference type="SMART" id="SM00032">
    <property type="entry name" value="CCP"/>
    <property type="match status" value="2"/>
</dbReference>
<evidence type="ECO:0000313" key="8">
    <source>
        <dbReference type="EMBL" id="KAK3589345.1"/>
    </source>
</evidence>
<dbReference type="SUPFAM" id="SSF57440">
    <property type="entry name" value="Kringle-like"/>
    <property type="match status" value="2"/>
</dbReference>
<dbReference type="Proteomes" id="UP001195483">
    <property type="component" value="Unassembled WGS sequence"/>
</dbReference>
<dbReference type="Pfam" id="PF00051">
    <property type="entry name" value="Kringle"/>
    <property type="match status" value="2"/>
</dbReference>
<feature type="domain" description="Kringle" evidence="6">
    <location>
        <begin position="320"/>
        <end position="391"/>
    </location>
</feature>
<dbReference type="Pfam" id="PF00084">
    <property type="entry name" value="Sushi"/>
    <property type="match status" value="1"/>
</dbReference>
<keyword evidence="5" id="KW-0732">Signal</keyword>
<feature type="chain" id="PRO_5041958765" evidence="5">
    <location>
        <begin position="20"/>
        <end position="395"/>
    </location>
</feature>
<comment type="caution">
    <text evidence="8">The sequence shown here is derived from an EMBL/GenBank/DDBJ whole genome shotgun (WGS) entry which is preliminary data.</text>
</comment>
<dbReference type="PANTHER" id="PTHR24261">
    <property type="entry name" value="PLASMINOGEN-RELATED"/>
    <property type="match status" value="1"/>
</dbReference>
<dbReference type="InterPro" id="IPR000436">
    <property type="entry name" value="Sushi_SCR_CCP_dom"/>
</dbReference>
<evidence type="ECO:0000256" key="2">
    <source>
        <dbReference type="ARBA" id="ARBA00023157"/>
    </source>
</evidence>
<dbReference type="GO" id="GO:0051898">
    <property type="term" value="P:negative regulation of phosphatidylinositol 3-kinase/protein kinase B signal transduction"/>
    <property type="evidence" value="ECO:0007669"/>
    <property type="project" value="TreeGrafter"/>
</dbReference>
<feature type="domain" description="Sushi" evidence="7">
    <location>
        <begin position="99"/>
        <end position="160"/>
    </location>
</feature>
<keyword evidence="2 3" id="KW-1015">Disulfide bond</keyword>
<dbReference type="PANTHER" id="PTHR24261:SF16">
    <property type="entry name" value="PHOSPHOINOSITIDE-3-KINASE-INTERACTING PROTEIN 1"/>
    <property type="match status" value="1"/>
</dbReference>
<dbReference type="InterPro" id="IPR035976">
    <property type="entry name" value="Sushi/SCR/CCP_sf"/>
</dbReference>
<feature type="disulfide bond" evidence="4">
    <location>
        <begin position="101"/>
        <end position="144"/>
    </location>
</feature>
<dbReference type="Gene3D" id="2.10.70.10">
    <property type="entry name" value="Complement Module, domain 1"/>
    <property type="match status" value="1"/>
</dbReference>
<reference evidence="8" key="1">
    <citation type="journal article" date="2021" name="Genome Biol. Evol.">
        <title>A High-Quality Reference Genome for a Parasitic Bivalve with Doubly Uniparental Inheritance (Bivalvia: Unionida).</title>
        <authorList>
            <person name="Smith C.H."/>
        </authorList>
    </citation>
    <scope>NUCLEOTIDE SEQUENCE</scope>
    <source>
        <strain evidence="8">CHS0354</strain>
    </source>
</reference>
<dbReference type="PRINTS" id="PR00018">
    <property type="entry name" value="KRINGLE"/>
</dbReference>
<dbReference type="GO" id="GO:0004175">
    <property type="term" value="F:endopeptidase activity"/>
    <property type="evidence" value="ECO:0007669"/>
    <property type="project" value="TreeGrafter"/>
</dbReference>
<keyword evidence="1 3" id="KW-0420">Kringle</keyword>
<dbReference type="EMBL" id="JAEAOA010000631">
    <property type="protein sequence ID" value="KAK3589345.1"/>
    <property type="molecule type" value="Genomic_DNA"/>
</dbReference>
<evidence type="ECO:0000256" key="1">
    <source>
        <dbReference type="ARBA" id="ARBA00022572"/>
    </source>
</evidence>
<evidence type="ECO:0000259" key="6">
    <source>
        <dbReference type="PROSITE" id="PS50070"/>
    </source>
</evidence>
<dbReference type="InterPro" id="IPR013806">
    <property type="entry name" value="Kringle-like"/>
</dbReference>
<reference evidence="8" key="2">
    <citation type="journal article" date="2021" name="Genome Biol. Evol.">
        <title>Developing a high-quality reference genome for a parasitic bivalve with doubly uniparental inheritance (Bivalvia: Unionida).</title>
        <authorList>
            <person name="Smith C.H."/>
        </authorList>
    </citation>
    <scope>NUCLEOTIDE SEQUENCE</scope>
    <source>
        <strain evidence="8">CHS0354</strain>
        <tissue evidence="8">Mantle</tissue>
    </source>
</reference>
<feature type="disulfide bond" evidence="3">
    <location>
        <begin position="363"/>
        <end position="386"/>
    </location>
</feature>
<proteinExistence type="predicted"/>
<gene>
    <name evidence="8" type="ORF">CHS0354_009986</name>
</gene>
<dbReference type="InterPro" id="IPR050759">
    <property type="entry name" value="Serine_protease_kringle"/>
</dbReference>
<reference evidence="8" key="3">
    <citation type="submission" date="2023-05" db="EMBL/GenBank/DDBJ databases">
        <authorList>
            <person name="Smith C.H."/>
        </authorList>
    </citation>
    <scope>NUCLEOTIDE SEQUENCE</scope>
    <source>
        <strain evidence="8">CHS0354</strain>
        <tissue evidence="8">Mantle</tissue>
    </source>
</reference>
<dbReference type="CDD" id="cd00108">
    <property type="entry name" value="KR"/>
    <property type="match status" value="2"/>
</dbReference>
<dbReference type="InterPro" id="IPR000001">
    <property type="entry name" value="Kringle"/>
</dbReference>
<evidence type="ECO:0000256" key="5">
    <source>
        <dbReference type="SAM" id="SignalP"/>
    </source>
</evidence>
<feature type="signal peptide" evidence="5">
    <location>
        <begin position="1"/>
        <end position="19"/>
    </location>
</feature>
<dbReference type="SUPFAM" id="SSF57535">
    <property type="entry name" value="Complement control module/SCR domain"/>
    <property type="match status" value="1"/>
</dbReference>
<sequence>MKTLKMLLLLCFAVSIVTAGFMMDPKGPKKSFQISSDQRTNYAYKRSYYEFKSVAERYVKDFQTEIDVISKQLSTLQNLLDTFEADMDSAFEIAEDIRYECNSSPPVVEHSFAIVIKVNDTQQVAVYTCDPGYTYAGGENKVRCDHDYGQWDEATFRCTECFINRFTYQGARSKTEGGIECQRWDSQTPHSHNFTNPEVYPEKSITAAENYCRAIGKSFHEPWCFTTDPNLRWDYCGIPKCNRSLENDCGSPSLVTSSNSNVTPRHSHTTYGARASYMCDTLSDPTQDEYCPVSVCTKYGWSVASISCGALDCVNSSTKYVGKRTCTVSGRTCQRWSSQYPHTHRFMKTTFPDGSAADAGNYCRDPNGYGTTWCYTIDPKVSWEVCDVPSCGKFQ</sequence>
<dbReference type="PROSITE" id="PS50923">
    <property type="entry name" value="SUSHI"/>
    <property type="match status" value="1"/>
</dbReference>
<dbReference type="PROSITE" id="PS50070">
    <property type="entry name" value="KRINGLE_2"/>
    <property type="match status" value="2"/>
</dbReference>
<evidence type="ECO:0000313" key="9">
    <source>
        <dbReference type="Proteomes" id="UP001195483"/>
    </source>
</evidence>
<keyword evidence="4" id="KW-0768">Sushi</keyword>
<dbReference type="InterPro" id="IPR038178">
    <property type="entry name" value="Kringle_sf"/>
</dbReference>
<dbReference type="GO" id="GO:0005102">
    <property type="term" value="F:signaling receptor binding"/>
    <property type="evidence" value="ECO:0007669"/>
    <property type="project" value="TreeGrafter"/>
</dbReference>
<keyword evidence="9" id="KW-1185">Reference proteome</keyword>
<dbReference type="AlphaFoldDB" id="A0AAE0SDI6"/>
<accession>A0AAE0SDI6</accession>
<evidence type="ECO:0000256" key="3">
    <source>
        <dbReference type="PROSITE-ProRule" id="PRU00121"/>
    </source>
</evidence>
<name>A0AAE0SDI6_9BIVA</name>
<dbReference type="SMART" id="SM00130">
    <property type="entry name" value="KR"/>
    <property type="match status" value="2"/>
</dbReference>
<evidence type="ECO:0000256" key="4">
    <source>
        <dbReference type="PROSITE-ProRule" id="PRU00302"/>
    </source>
</evidence>
<comment type="caution">
    <text evidence="3">Lacks conserved residue(s) required for the propagation of feature annotation.</text>
</comment>
<organism evidence="8 9">
    <name type="scientific">Potamilus streckersoni</name>
    <dbReference type="NCBI Taxonomy" id="2493646"/>
    <lineage>
        <taxon>Eukaryota</taxon>
        <taxon>Metazoa</taxon>
        <taxon>Spiralia</taxon>
        <taxon>Lophotrochozoa</taxon>
        <taxon>Mollusca</taxon>
        <taxon>Bivalvia</taxon>
        <taxon>Autobranchia</taxon>
        <taxon>Heteroconchia</taxon>
        <taxon>Palaeoheterodonta</taxon>
        <taxon>Unionida</taxon>
        <taxon>Unionoidea</taxon>
        <taxon>Unionidae</taxon>
        <taxon>Ambleminae</taxon>
        <taxon>Lampsilini</taxon>
        <taxon>Potamilus</taxon>
    </lineage>
</organism>
<evidence type="ECO:0000259" key="7">
    <source>
        <dbReference type="PROSITE" id="PS50923"/>
    </source>
</evidence>